<dbReference type="InterPro" id="IPR012677">
    <property type="entry name" value="Nucleotide-bd_a/b_plait_sf"/>
</dbReference>
<dbReference type="SMART" id="SM00651">
    <property type="entry name" value="Sm"/>
    <property type="match status" value="1"/>
</dbReference>
<evidence type="ECO:0000256" key="1">
    <source>
        <dbReference type="SAM" id="MobiDB-lite"/>
    </source>
</evidence>
<feature type="compositionally biased region" description="Basic and acidic residues" evidence="1">
    <location>
        <begin position="239"/>
        <end position="263"/>
    </location>
</feature>
<name>A0A6P4ZQK1_BRABE</name>
<keyword evidence="4" id="KW-1185">Reference proteome</keyword>
<dbReference type="GO" id="GO:0003723">
    <property type="term" value="F:RNA binding"/>
    <property type="evidence" value="ECO:0007669"/>
    <property type="project" value="InterPro"/>
</dbReference>
<organism evidence="4 5">
    <name type="scientific">Branchiostoma belcheri</name>
    <name type="common">Amphioxus</name>
    <dbReference type="NCBI Taxonomy" id="7741"/>
    <lineage>
        <taxon>Eukaryota</taxon>
        <taxon>Metazoa</taxon>
        <taxon>Chordata</taxon>
        <taxon>Cephalochordata</taxon>
        <taxon>Leptocardii</taxon>
        <taxon>Amphioxiformes</taxon>
        <taxon>Branchiostomatidae</taxon>
        <taxon>Branchiostoma</taxon>
    </lineage>
</organism>
<feature type="compositionally biased region" description="Basic and acidic residues" evidence="1">
    <location>
        <begin position="187"/>
        <end position="197"/>
    </location>
</feature>
<feature type="region of interest" description="Disordered" evidence="1">
    <location>
        <begin position="477"/>
        <end position="572"/>
    </location>
</feature>
<dbReference type="Gene3D" id="2.30.30.100">
    <property type="match status" value="1"/>
</dbReference>
<feature type="compositionally biased region" description="Polar residues" evidence="1">
    <location>
        <begin position="125"/>
        <end position="139"/>
    </location>
</feature>
<dbReference type="InterPro" id="IPR001374">
    <property type="entry name" value="R3H_dom"/>
</dbReference>
<proteinExistence type="predicted"/>
<feature type="compositionally biased region" description="Polar residues" evidence="1">
    <location>
        <begin position="436"/>
        <end position="454"/>
    </location>
</feature>
<dbReference type="SUPFAM" id="SSF50182">
    <property type="entry name" value="Sm-like ribonucleoproteins"/>
    <property type="match status" value="1"/>
</dbReference>
<dbReference type="CDD" id="cd01719">
    <property type="entry name" value="Sm_G"/>
    <property type="match status" value="1"/>
</dbReference>
<dbReference type="AlphaFoldDB" id="A0A6P4ZQK1"/>
<feature type="region of interest" description="Disordered" evidence="1">
    <location>
        <begin position="356"/>
        <end position="397"/>
    </location>
</feature>
<feature type="compositionally biased region" description="Basic and acidic residues" evidence="1">
    <location>
        <begin position="97"/>
        <end position="116"/>
    </location>
</feature>
<dbReference type="Gene3D" id="3.30.70.330">
    <property type="match status" value="1"/>
</dbReference>
<dbReference type="InterPro" id="IPR036867">
    <property type="entry name" value="R3H_dom_sf"/>
</dbReference>
<dbReference type="PANTHER" id="PTHR21678">
    <property type="entry name" value="GROWTH INHIBITION AND DIFFERENTIATION RELATED PROTEIN 88"/>
    <property type="match status" value="1"/>
</dbReference>
<dbReference type="Pfam" id="PF01424">
    <property type="entry name" value="R3H"/>
    <property type="match status" value="1"/>
</dbReference>
<feature type="compositionally biased region" description="Basic and acidic residues" evidence="1">
    <location>
        <begin position="270"/>
        <end position="295"/>
    </location>
</feature>
<dbReference type="Proteomes" id="UP000515135">
    <property type="component" value="Unplaced"/>
</dbReference>
<dbReference type="InterPro" id="IPR010920">
    <property type="entry name" value="LSM_dom_sf"/>
</dbReference>
<feature type="region of interest" description="Disordered" evidence="1">
    <location>
        <begin position="436"/>
        <end position="457"/>
    </location>
</feature>
<dbReference type="KEGG" id="bbel:109476662"/>
<sequence length="856" mass="96180">MWYSPGIKLAVFLEDRYLTGQDAQFVDLVTEDLERFLEVGDETRVLVFPAVNNFHRFLIHKTVDDFSSLASYSVGQGEERRTVVCFLSIRKMPGELEPSKEKKMAQDWRRGQRAQELDCEDDRTQSMPSRTSAGTSQAETPARTRDRRTRRPEVQMYVPRPMRNRLKKQEDTINPPGAGSADANQSGKERGASEIKDKKTRQQSKGRQERETLNERGEKFQKSHRESTPTRSKKHRSAKEHTQCNDRGKIDDGLRQRETKELANVKPNSHRNDRQVCRKERENVKKTAEIARSTEEELTQPCAVAAASYCDETETLQNSKHLHLPEQMVAFKETPGKDETKDVSNVYSLEERQVIEDSDTLRQENVIGSTGSKSAEGTSSPKVPNNEGQSFSSFDMQRKATSVSTDVRMSFEDDSGKTELCNEVVLKDRLTETKNLSSKEYQGDQSHAPEQTFNGIDIDSGLTVTKGIETEVEANLAPPATSTQLAGDKTPNIKHVPADTRNVTDGEDMTPGSETPYPEEIASSSRAGEYTGLTDKQNSDYTEENTPPELTPPENSLAQKSPRYHENDDEDNSEEFWDAAMDPEDDDVMTGEQEASCEDGQKGVAVAMETDEDSWDAMFDDDGECLNPDQMKELLAGVKTVKVTTQKPKHDYWNWKPKEVQLEEGYEHIVELSDFPSEFKTPDLVSALAEFQSQGFNIKWVDDTHALAVFSTCAVARRALQITNPLLRVKPMSEATEQSKKKAKNCADASSLALISLRFMMRWYCLPFTYRGSSSGSQPVVCLTAVMWSCAAVKLTAEVQLNGNRKVSGILRGFDPFMNLVIDECVELRGNERQSIGMVVIRGNSIIMLEALERVV</sequence>
<evidence type="ECO:0000313" key="5">
    <source>
        <dbReference type="RefSeq" id="XP_019633222.1"/>
    </source>
</evidence>
<dbReference type="Pfam" id="PF01423">
    <property type="entry name" value="LSM"/>
    <property type="match status" value="1"/>
</dbReference>
<dbReference type="Gene3D" id="3.30.1370.50">
    <property type="entry name" value="R3H-like domain"/>
    <property type="match status" value="1"/>
</dbReference>
<feature type="region of interest" description="Disordered" evidence="1">
    <location>
        <begin position="97"/>
        <end position="297"/>
    </location>
</feature>
<dbReference type="InterPro" id="IPR047575">
    <property type="entry name" value="Sm"/>
</dbReference>
<gene>
    <name evidence="5" type="primary">LOC109476662</name>
</gene>
<dbReference type="OrthoDB" id="5418203at2759"/>
<dbReference type="GO" id="GO:0000398">
    <property type="term" value="P:mRNA splicing, via spliceosome"/>
    <property type="evidence" value="ECO:0007669"/>
    <property type="project" value="InterPro"/>
</dbReference>
<feature type="domain" description="Sm" evidence="3">
    <location>
        <begin position="784"/>
        <end position="855"/>
    </location>
</feature>
<dbReference type="InterPro" id="IPR034098">
    <property type="entry name" value="Sm_G"/>
</dbReference>
<evidence type="ECO:0000259" key="2">
    <source>
        <dbReference type="PROSITE" id="PS51061"/>
    </source>
</evidence>
<reference evidence="5" key="1">
    <citation type="submission" date="2025-08" db="UniProtKB">
        <authorList>
            <consortium name="RefSeq"/>
        </authorList>
    </citation>
    <scope>IDENTIFICATION</scope>
    <source>
        <tissue evidence="5">Gonad</tissue>
    </source>
</reference>
<protein>
    <submittedName>
        <fullName evidence="5">LOW QUALITY PROTEIN: coiled-coil domain-containing protein R3HCC1L-like</fullName>
    </submittedName>
</protein>
<evidence type="ECO:0000313" key="4">
    <source>
        <dbReference type="Proteomes" id="UP000515135"/>
    </source>
</evidence>
<feature type="compositionally biased region" description="Polar residues" evidence="1">
    <location>
        <begin position="366"/>
        <end position="397"/>
    </location>
</feature>
<dbReference type="InterPro" id="IPR001163">
    <property type="entry name" value="Sm_dom_euk/arc"/>
</dbReference>
<accession>A0A6P4ZQK1</accession>
<feature type="compositionally biased region" description="Low complexity" evidence="1">
    <location>
        <begin position="544"/>
        <end position="555"/>
    </location>
</feature>
<dbReference type="GO" id="GO:0005681">
    <property type="term" value="C:spliceosomal complex"/>
    <property type="evidence" value="ECO:0007669"/>
    <property type="project" value="InterPro"/>
</dbReference>
<dbReference type="SUPFAM" id="SSF82708">
    <property type="entry name" value="R3H domain"/>
    <property type="match status" value="1"/>
</dbReference>
<feature type="domain" description="R3H" evidence="2">
    <location>
        <begin position="23"/>
        <end position="88"/>
    </location>
</feature>
<dbReference type="PROSITE" id="PS51061">
    <property type="entry name" value="R3H"/>
    <property type="match status" value="1"/>
</dbReference>
<dbReference type="GeneID" id="109476662"/>
<dbReference type="PROSITE" id="PS52002">
    <property type="entry name" value="SM"/>
    <property type="match status" value="1"/>
</dbReference>
<dbReference type="RefSeq" id="XP_019633222.1">
    <property type="nucleotide sequence ID" value="XM_019777663.1"/>
</dbReference>
<dbReference type="PANTHER" id="PTHR21678:SF0">
    <property type="entry name" value="C3H1-TYPE DOMAIN-CONTAINING PROTEIN"/>
    <property type="match status" value="1"/>
</dbReference>
<evidence type="ECO:0000259" key="3">
    <source>
        <dbReference type="PROSITE" id="PS52002"/>
    </source>
</evidence>
<feature type="compositionally biased region" description="Basic and acidic residues" evidence="1">
    <location>
        <begin position="206"/>
        <end position="228"/>
    </location>
</feature>
<dbReference type="InterPro" id="IPR039884">
    <property type="entry name" value="R3HC1/R3HCL"/>
</dbReference>